<dbReference type="Gene3D" id="1.20.5.170">
    <property type="match status" value="1"/>
</dbReference>
<evidence type="ECO:0000256" key="6">
    <source>
        <dbReference type="ARBA" id="ARBA00047473"/>
    </source>
</evidence>
<feature type="binding site" evidence="9">
    <location>
        <position position="268"/>
    </location>
    <ligand>
        <name>substrate</name>
    </ligand>
</feature>
<comment type="similarity">
    <text evidence="2 7">Belongs to the UDP-glucose/GDP-mannose dehydrogenase family.</text>
</comment>
<feature type="binding site" evidence="10">
    <location>
        <position position="274"/>
    </location>
    <ligand>
        <name>NAD(+)</name>
        <dbReference type="ChEBI" id="CHEBI:57540"/>
    </ligand>
</feature>
<dbReference type="GO" id="GO:0051287">
    <property type="term" value="F:NAD binding"/>
    <property type="evidence" value="ECO:0007669"/>
    <property type="project" value="InterPro"/>
</dbReference>
<feature type="active site" description="Nucleophile" evidence="8">
    <location>
        <position position="271"/>
    </location>
</feature>
<feature type="binding site" evidence="10">
    <location>
        <position position="89"/>
    </location>
    <ligand>
        <name>NAD(+)</name>
        <dbReference type="ChEBI" id="CHEBI:57540"/>
    </ligand>
</feature>
<feature type="binding site" evidence="9">
    <location>
        <begin position="260"/>
        <end position="264"/>
    </location>
    <ligand>
        <name>substrate</name>
    </ligand>
</feature>
<feature type="binding site" evidence="10">
    <location>
        <position position="334"/>
    </location>
    <ligand>
        <name>NAD(+)</name>
        <dbReference type="ChEBI" id="CHEBI:57540"/>
    </ligand>
</feature>
<proteinExistence type="inferred from homology"/>
<evidence type="ECO:0000256" key="2">
    <source>
        <dbReference type="ARBA" id="ARBA00006601"/>
    </source>
</evidence>
<dbReference type="GO" id="GO:0003979">
    <property type="term" value="F:UDP-glucose 6-dehydrogenase activity"/>
    <property type="evidence" value="ECO:0007669"/>
    <property type="project" value="UniProtKB-EC"/>
</dbReference>
<evidence type="ECO:0000256" key="8">
    <source>
        <dbReference type="PIRSR" id="PIRSR500134-1"/>
    </source>
</evidence>
<dbReference type="AlphaFoldDB" id="A0A7W4W5Q7"/>
<feature type="binding site" evidence="10">
    <location>
        <position position="37"/>
    </location>
    <ligand>
        <name>NAD(+)</name>
        <dbReference type="ChEBI" id="CHEBI:57540"/>
    </ligand>
</feature>
<dbReference type="SUPFAM" id="SSF48179">
    <property type="entry name" value="6-phosphogluconate dehydrogenase C-terminal domain-like"/>
    <property type="match status" value="1"/>
</dbReference>
<accession>A0A7W4W5Q7</accession>
<evidence type="ECO:0000256" key="9">
    <source>
        <dbReference type="PIRSR" id="PIRSR500134-2"/>
    </source>
</evidence>
<organism evidence="12 13">
    <name type="scientific">Litorivivens lipolytica</name>
    <dbReference type="NCBI Taxonomy" id="1524264"/>
    <lineage>
        <taxon>Bacteria</taxon>
        <taxon>Pseudomonadati</taxon>
        <taxon>Pseudomonadota</taxon>
        <taxon>Gammaproteobacteria</taxon>
        <taxon>Litorivivens</taxon>
    </lineage>
</organism>
<keyword evidence="5 7" id="KW-0520">NAD</keyword>
<dbReference type="InterPro" id="IPR001732">
    <property type="entry name" value="UDP-Glc/GDP-Man_DH_N"/>
</dbReference>
<evidence type="ECO:0000256" key="7">
    <source>
        <dbReference type="PIRNR" id="PIRNR000124"/>
    </source>
</evidence>
<dbReference type="Pfam" id="PF00984">
    <property type="entry name" value="UDPG_MGDP_dh"/>
    <property type="match status" value="1"/>
</dbReference>
<reference evidence="12 13" key="1">
    <citation type="submission" date="2020-08" db="EMBL/GenBank/DDBJ databases">
        <title>Genomic Encyclopedia of Type Strains, Phase III (KMG-III): the genomes of soil and plant-associated and newly described type strains.</title>
        <authorList>
            <person name="Whitman W."/>
        </authorList>
    </citation>
    <scope>NUCLEOTIDE SEQUENCE [LARGE SCALE GENOMIC DNA]</scope>
    <source>
        <strain evidence="12 13">CECT 8654</strain>
    </source>
</reference>
<comment type="pathway">
    <text evidence="1">Nucleotide-sugar biosynthesis; UDP-alpha-D-glucuronate biosynthesis; UDP-alpha-D-glucuronate from UDP-alpha-D-glucose: step 1/1.</text>
</comment>
<dbReference type="InterPro" id="IPR014026">
    <property type="entry name" value="UDP-Glc/GDP-Man_DH_dimer"/>
</dbReference>
<protein>
    <recommendedName>
        <fullName evidence="3 7">UDP-glucose 6-dehydrogenase</fullName>
        <ecNumber evidence="3 7">1.1.1.22</ecNumber>
    </recommendedName>
</protein>
<dbReference type="InterPro" id="IPR036291">
    <property type="entry name" value="NAD(P)-bd_dom_sf"/>
</dbReference>
<dbReference type="PIRSF" id="PIRSF500134">
    <property type="entry name" value="UDPglc_DH_bac"/>
    <property type="match status" value="1"/>
</dbReference>
<dbReference type="PIRSF" id="PIRSF000124">
    <property type="entry name" value="UDPglc_GDPman_dh"/>
    <property type="match status" value="1"/>
</dbReference>
<dbReference type="Gene3D" id="3.40.50.720">
    <property type="entry name" value="NAD(P)-binding Rossmann-like Domain"/>
    <property type="match status" value="2"/>
</dbReference>
<dbReference type="InterPro" id="IPR036220">
    <property type="entry name" value="UDP-Glc/GDP-Man_DH_C_sf"/>
</dbReference>
<feature type="binding site" evidence="9">
    <location>
        <position position="327"/>
    </location>
    <ligand>
        <name>substrate</name>
    </ligand>
</feature>
<dbReference type="InterPro" id="IPR017476">
    <property type="entry name" value="UDP-Glc/GDP-Man"/>
</dbReference>
<gene>
    <name evidence="12" type="ORF">FHR99_002101</name>
</gene>
<dbReference type="Proteomes" id="UP000537130">
    <property type="component" value="Unassembled WGS sequence"/>
</dbReference>
<feature type="binding site" evidence="10">
    <location>
        <position position="164"/>
    </location>
    <ligand>
        <name>NAD(+)</name>
        <dbReference type="ChEBI" id="CHEBI:57540"/>
    </ligand>
</feature>
<comment type="caution">
    <text evidence="12">The sequence shown here is derived from an EMBL/GenBank/DDBJ whole genome shotgun (WGS) entry which is preliminary data.</text>
</comment>
<dbReference type="UniPathway" id="UPA00038">
    <property type="reaction ID" value="UER00491"/>
</dbReference>
<dbReference type="NCBIfam" id="TIGR03026">
    <property type="entry name" value="NDP-sugDHase"/>
    <property type="match status" value="1"/>
</dbReference>
<feature type="binding site" evidence="9">
    <location>
        <position position="213"/>
    </location>
    <ligand>
        <name>substrate</name>
    </ligand>
</feature>
<feature type="binding site" evidence="9">
    <location>
        <begin position="161"/>
        <end position="164"/>
    </location>
    <ligand>
        <name>substrate</name>
    </ligand>
</feature>
<dbReference type="InterPro" id="IPR028357">
    <property type="entry name" value="UDPglc_DH_bac"/>
</dbReference>
<dbReference type="InterPro" id="IPR014027">
    <property type="entry name" value="UDP-Glc/GDP-Man_DH_C"/>
</dbReference>
<feature type="binding site" evidence="10">
    <location>
        <position position="127"/>
    </location>
    <ligand>
        <name>NAD(+)</name>
        <dbReference type="ChEBI" id="CHEBI:57540"/>
    </ligand>
</feature>
<evidence type="ECO:0000259" key="11">
    <source>
        <dbReference type="SMART" id="SM00984"/>
    </source>
</evidence>
<dbReference type="RefSeq" id="WP_183410593.1">
    <property type="nucleotide sequence ID" value="NZ_JACHWY010000002.1"/>
</dbReference>
<feature type="binding site" evidence="10">
    <location>
        <position position="32"/>
    </location>
    <ligand>
        <name>NAD(+)</name>
        <dbReference type="ChEBI" id="CHEBI:57540"/>
    </ligand>
</feature>
<comment type="catalytic activity">
    <reaction evidence="6 7">
        <text>UDP-alpha-D-glucose + 2 NAD(+) + H2O = UDP-alpha-D-glucuronate + 2 NADH + 3 H(+)</text>
        <dbReference type="Rhea" id="RHEA:23596"/>
        <dbReference type="ChEBI" id="CHEBI:15377"/>
        <dbReference type="ChEBI" id="CHEBI:15378"/>
        <dbReference type="ChEBI" id="CHEBI:57540"/>
        <dbReference type="ChEBI" id="CHEBI:57945"/>
        <dbReference type="ChEBI" id="CHEBI:58052"/>
        <dbReference type="ChEBI" id="CHEBI:58885"/>
        <dbReference type="EC" id="1.1.1.22"/>
    </reaction>
</comment>
<evidence type="ECO:0000313" key="13">
    <source>
        <dbReference type="Proteomes" id="UP000537130"/>
    </source>
</evidence>
<dbReference type="Pfam" id="PF03721">
    <property type="entry name" value="UDPG_MGDP_dh_N"/>
    <property type="match status" value="1"/>
</dbReference>
<keyword evidence="13" id="KW-1185">Reference proteome</keyword>
<dbReference type="SUPFAM" id="SSF51735">
    <property type="entry name" value="NAD(P)-binding Rossmann-fold domains"/>
    <property type="match status" value="1"/>
</dbReference>
<evidence type="ECO:0000256" key="4">
    <source>
        <dbReference type="ARBA" id="ARBA00023002"/>
    </source>
</evidence>
<keyword evidence="4 7" id="KW-0560">Oxidoreductase</keyword>
<dbReference type="SMART" id="SM00984">
    <property type="entry name" value="UDPG_MGDP_dh_C"/>
    <property type="match status" value="1"/>
</dbReference>
<dbReference type="InterPro" id="IPR008927">
    <property type="entry name" value="6-PGluconate_DH-like_C_sf"/>
</dbReference>
<dbReference type="PANTHER" id="PTHR43750:SF1">
    <property type="entry name" value="GDP-MANNOSE 6-DEHYDROGENASE"/>
    <property type="match status" value="1"/>
</dbReference>
<dbReference type="GO" id="GO:0006065">
    <property type="term" value="P:UDP-glucuronate biosynthetic process"/>
    <property type="evidence" value="ECO:0007669"/>
    <property type="project" value="UniProtKB-UniPathway"/>
</dbReference>
<dbReference type="Pfam" id="PF03720">
    <property type="entry name" value="UDPG_MGDP_dh_C"/>
    <property type="match status" value="1"/>
</dbReference>
<dbReference type="EC" id="1.1.1.22" evidence="3 7"/>
<evidence type="ECO:0000256" key="10">
    <source>
        <dbReference type="PIRSR" id="PIRSR500134-3"/>
    </source>
</evidence>
<feature type="domain" description="UDP-glucose/GDP-mannose dehydrogenase C-terminal" evidence="11">
    <location>
        <begin position="320"/>
        <end position="425"/>
    </location>
</feature>
<evidence type="ECO:0000313" key="12">
    <source>
        <dbReference type="EMBL" id="MBB3047835.1"/>
    </source>
</evidence>
<evidence type="ECO:0000256" key="1">
    <source>
        <dbReference type="ARBA" id="ARBA00004701"/>
    </source>
</evidence>
<dbReference type="GO" id="GO:0000271">
    <property type="term" value="P:polysaccharide biosynthetic process"/>
    <property type="evidence" value="ECO:0007669"/>
    <property type="project" value="InterPro"/>
</dbReference>
<name>A0A7W4W5Q7_9GAMM</name>
<sequence>MKHSISVFGLGYVGCVSAACFARAGHSVIGVDINDEKVRLINEEHTSPIVEPGLADLIGAMTEAGRLKATTSCTEAISQSSIAFICVGTPGDRHGKLDLNGLSNVCREIGEALQGLEREFTVVVRSTVLPGTVENTAKRALFAGAGQAARRWLRVAVNPEFIREGTALSDFFKPPFTLVGCDEEPTANLLEDIYSMVPAPIIRTQIPTAETVKYVSNVFHALKICFANEIGDVCAGLGVDAQEVMRIFRLDTKLNISEAYLRPGFAFGGSCLPKDIKALLYAAHHADVALPMLDAILPSNNAQISRAVETVMATGKKQIGVFGLAFKPDTDDLRESPMVTLVETLLGKGCDIRILDRNVAIAKLTGANRRYIVEEIPHISTLMCDSVNALLDHADVVVVSDASESLDLIRSDQIVIDLTRGAVEIRPAVKKAS</sequence>
<dbReference type="PROSITE" id="PS51257">
    <property type="entry name" value="PROKAR_LIPOPROTEIN"/>
    <property type="match status" value="1"/>
</dbReference>
<dbReference type="SUPFAM" id="SSF52413">
    <property type="entry name" value="UDP-glucose/GDP-mannose dehydrogenase C-terminal domain"/>
    <property type="match status" value="1"/>
</dbReference>
<evidence type="ECO:0000256" key="3">
    <source>
        <dbReference type="ARBA" id="ARBA00012954"/>
    </source>
</evidence>
<evidence type="ECO:0000256" key="5">
    <source>
        <dbReference type="ARBA" id="ARBA00023027"/>
    </source>
</evidence>
<dbReference type="EMBL" id="JACHWY010000002">
    <property type="protein sequence ID" value="MBB3047835.1"/>
    <property type="molecule type" value="Genomic_DNA"/>
</dbReference>
<dbReference type="PANTHER" id="PTHR43750">
    <property type="entry name" value="UDP-GLUCOSE 6-DEHYDROGENASE TUAD"/>
    <property type="match status" value="1"/>
</dbReference>